<reference evidence="1 2" key="1">
    <citation type="journal article" date="2014" name="Genome Announc.">
        <title>Complete genome sequences of nine mycobacteriophages.</title>
        <authorList>
            <person name="Franceschelli J.J."/>
            <person name="Suarez C.A."/>
            <person name="Teran L."/>
            <person name="Raya R.R."/>
            <person name="Morbidoni H.R."/>
        </authorList>
    </citation>
    <scope>NUCLEOTIDE SEQUENCE [LARGE SCALE GENOMIC DNA]</scope>
</reference>
<name>W8EB88_9CAUD</name>
<protein>
    <submittedName>
        <fullName evidence="1">Uncharacterized protein</fullName>
    </submittedName>
</protein>
<gene>
    <name evidence="1" type="ORF">Jolie1_077</name>
</gene>
<dbReference type="Proteomes" id="UP000203096">
    <property type="component" value="Segment"/>
</dbReference>
<proteinExistence type="predicted"/>
<evidence type="ECO:0000313" key="1">
    <source>
        <dbReference type="EMBL" id="AHJ88577.1"/>
    </source>
</evidence>
<evidence type="ECO:0000313" key="2">
    <source>
        <dbReference type="Proteomes" id="UP000203096"/>
    </source>
</evidence>
<sequence length="69" mass="7353">MTGHRHYFADPSGGFGWPSCVICGAPASIEEGHGALRACCQTTEAEDHVFTCQSVDARVKRGLTPFPTS</sequence>
<keyword evidence="2" id="KW-1185">Reference proteome</keyword>
<dbReference type="GeneID" id="18505941"/>
<dbReference type="RefSeq" id="YP_009009277.1">
    <property type="nucleotide sequence ID" value="NC_023600.1"/>
</dbReference>
<dbReference type="EMBL" id="KJ433976">
    <property type="protein sequence ID" value="AHJ88577.1"/>
    <property type="molecule type" value="Genomic_DNA"/>
</dbReference>
<dbReference type="KEGG" id="vg:18505941"/>
<organism evidence="1 2">
    <name type="scientific">Mycobacterium phage Julie1</name>
    <dbReference type="NCBI Taxonomy" id="1463812"/>
    <lineage>
        <taxon>Viruses</taxon>
        <taxon>Duplodnaviria</taxon>
        <taxon>Heunggongvirae</taxon>
        <taxon>Uroviricota</taxon>
        <taxon>Caudoviricetes</taxon>
        <taxon>Bclasvirinae</taxon>
        <taxon>Julieunavirus</taxon>
        <taxon>Julieunavirus julie1</taxon>
    </lineage>
</organism>
<accession>W8EB88</accession>